<dbReference type="Pfam" id="PF13274">
    <property type="entry name" value="SocA_Panacea"/>
    <property type="match status" value="1"/>
</dbReference>
<reference evidence="2 3" key="1">
    <citation type="submission" date="2022-07" db="EMBL/GenBank/DDBJ databases">
        <authorList>
            <person name="Abrouk D."/>
            <person name="Moenne-Loccoz Y."/>
            <person name="Todorovic I."/>
            <person name="Raicevic V."/>
            <person name="Jovicic-Petrovic J."/>
        </authorList>
    </citation>
    <scope>NUCLEOTIDE SEQUENCE [LARGE SCALE GENOMIC DNA]</scope>
    <source>
        <strain evidence="3">IT-P374</strain>
    </source>
</reference>
<dbReference type="Proteomes" id="UP001222282">
    <property type="component" value="Chromosome"/>
</dbReference>
<organism evidence="2 3">
    <name type="scientific">Pseudomonas serboccidentalis</name>
    <dbReference type="NCBI Taxonomy" id="2964670"/>
    <lineage>
        <taxon>Bacteria</taxon>
        <taxon>Pseudomonadati</taxon>
        <taxon>Pseudomonadota</taxon>
        <taxon>Gammaproteobacteria</taxon>
        <taxon>Pseudomonadales</taxon>
        <taxon>Pseudomonadaceae</taxon>
        <taxon>Pseudomonas</taxon>
    </lineage>
</organism>
<evidence type="ECO:0000313" key="3">
    <source>
        <dbReference type="Proteomes" id="UP001222282"/>
    </source>
</evidence>
<keyword evidence="3" id="KW-1185">Reference proteome</keyword>
<evidence type="ECO:0000259" key="1">
    <source>
        <dbReference type="Pfam" id="PF13274"/>
    </source>
</evidence>
<dbReference type="EMBL" id="CP101655">
    <property type="protein sequence ID" value="WDR34405.1"/>
    <property type="molecule type" value="Genomic_DNA"/>
</dbReference>
<protein>
    <submittedName>
        <fullName evidence="2">Panacea domain-containing protein</fullName>
    </submittedName>
</protein>
<dbReference type="InterPro" id="IPR025272">
    <property type="entry name" value="SocA_Panacea"/>
</dbReference>
<name>A0ABY7Z4M5_9PSED</name>
<proteinExistence type="predicted"/>
<evidence type="ECO:0000313" key="2">
    <source>
        <dbReference type="EMBL" id="WDR34405.1"/>
    </source>
</evidence>
<sequence length="170" mass="19763">MTSTLINIINFILSEQTDRSGISISKLTKIIYLIDWRSSITIGRQITDLQWHSNIHGPYTKTILDESKKEKNIIITTTTNELGNKKTFLTLEYPRKLELNRDIIDTINFVLDATKNKINRDLKKLVDSTYPIVSSEKYSELDLAQKAMEYKNYLVSTQKYRSNLNKPEDK</sequence>
<dbReference type="RefSeq" id="WP_274657598.1">
    <property type="nucleotide sequence ID" value="NZ_CP101655.1"/>
</dbReference>
<accession>A0ABY7Z4M5</accession>
<gene>
    <name evidence="2" type="ORF">NN484_18075</name>
</gene>
<feature type="domain" description="Antitoxin SocA-like Panacea" evidence="1">
    <location>
        <begin position="27"/>
        <end position="127"/>
    </location>
</feature>